<accession>A0A124JUG3</accession>
<dbReference type="EMBL" id="LLZS01000007">
    <property type="protein sequence ID" value="KUR71197.1"/>
    <property type="molecule type" value="Genomic_DNA"/>
</dbReference>
<sequence>MSQNRSSAVMQQRHEAHDSLDDFPTPPWATRALCEWLVRNWCPERDDCCELTCREPAANRGHMARPLAEYFGTVEAADVHDYGAGFPVADYLWGPVPPMVDWTITNPPFRLAEQFIARAAASSEHGFAMIVRTAFLEGQGRYESLFKVNPPSFVLQFAERVVMHRGRLAPEGSTATAYCWLVWIDGEDDTRFDWIAPCRKRLERAEDYREPAA</sequence>
<dbReference type="GO" id="GO:0032259">
    <property type="term" value="P:methylation"/>
    <property type="evidence" value="ECO:0007669"/>
    <property type="project" value="UniProtKB-KW"/>
</dbReference>
<gene>
    <name evidence="2" type="ORF">AQZ52_11035</name>
</gene>
<reference evidence="2 3" key="1">
    <citation type="submission" date="2015-10" db="EMBL/GenBank/DDBJ databases">
        <title>Draft genome sequence of Novosphingobium fuchskuhlense DSM 25065 isolated from a surface water sample of the southwest basin of Lake Grosse Fuchskuhle.</title>
        <authorList>
            <person name="Ruckert C."/>
            <person name="Winkler A."/>
            <person name="Glaeser J."/>
            <person name="Grossart H.-P."/>
            <person name="Kalinowski J."/>
            <person name="Glaeser S."/>
        </authorList>
    </citation>
    <scope>NUCLEOTIDE SEQUENCE [LARGE SCALE GENOMIC DNA]</scope>
    <source>
        <strain evidence="2 3">FNE08-7</strain>
    </source>
</reference>
<evidence type="ECO:0000313" key="2">
    <source>
        <dbReference type="EMBL" id="KUR71197.1"/>
    </source>
</evidence>
<proteinExistence type="predicted"/>
<organism evidence="2 3">
    <name type="scientific">Novosphingobium fuchskuhlense</name>
    <dbReference type="NCBI Taxonomy" id="1117702"/>
    <lineage>
        <taxon>Bacteria</taxon>
        <taxon>Pseudomonadati</taxon>
        <taxon>Pseudomonadota</taxon>
        <taxon>Alphaproteobacteria</taxon>
        <taxon>Sphingomonadales</taxon>
        <taxon>Sphingomonadaceae</taxon>
        <taxon>Novosphingobium</taxon>
    </lineage>
</organism>
<keyword evidence="2" id="KW-0808">Transferase</keyword>
<comment type="caution">
    <text evidence="2">The sequence shown here is derived from an EMBL/GenBank/DDBJ whole genome shotgun (WGS) entry which is preliminary data.</text>
</comment>
<dbReference type="STRING" id="1117702.AQZ52_11035"/>
<feature type="compositionally biased region" description="Polar residues" evidence="1">
    <location>
        <begin position="1"/>
        <end position="10"/>
    </location>
</feature>
<dbReference type="SUPFAM" id="SSF53335">
    <property type="entry name" value="S-adenosyl-L-methionine-dependent methyltransferases"/>
    <property type="match status" value="1"/>
</dbReference>
<dbReference type="GO" id="GO:0008168">
    <property type="term" value="F:methyltransferase activity"/>
    <property type="evidence" value="ECO:0007669"/>
    <property type="project" value="UniProtKB-KW"/>
</dbReference>
<protein>
    <submittedName>
        <fullName evidence="2">Methyltransferase</fullName>
    </submittedName>
</protein>
<keyword evidence="3" id="KW-1185">Reference proteome</keyword>
<feature type="region of interest" description="Disordered" evidence="1">
    <location>
        <begin position="1"/>
        <end position="21"/>
    </location>
</feature>
<name>A0A124JUG3_9SPHN</name>
<dbReference type="Proteomes" id="UP000058012">
    <property type="component" value="Unassembled WGS sequence"/>
</dbReference>
<dbReference type="AlphaFoldDB" id="A0A124JUG3"/>
<keyword evidence="2" id="KW-0489">Methyltransferase</keyword>
<dbReference type="InterPro" id="IPR029063">
    <property type="entry name" value="SAM-dependent_MTases_sf"/>
</dbReference>
<evidence type="ECO:0000313" key="3">
    <source>
        <dbReference type="Proteomes" id="UP000058012"/>
    </source>
</evidence>
<evidence type="ECO:0000256" key="1">
    <source>
        <dbReference type="SAM" id="MobiDB-lite"/>
    </source>
</evidence>
<dbReference type="OrthoDB" id="1079385at2"/>